<keyword evidence="8" id="KW-1185">Reference proteome</keyword>
<dbReference type="CDD" id="cd00995">
    <property type="entry name" value="PBP2_NikA_DppA_OppA_like"/>
    <property type="match status" value="1"/>
</dbReference>
<dbReference type="PIRSF" id="PIRSF002741">
    <property type="entry name" value="MppA"/>
    <property type="match status" value="1"/>
</dbReference>
<dbReference type="InterPro" id="IPR000914">
    <property type="entry name" value="SBP_5_dom"/>
</dbReference>
<evidence type="ECO:0000256" key="3">
    <source>
        <dbReference type="ARBA" id="ARBA00022448"/>
    </source>
</evidence>
<evidence type="ECO:0000256" key="4">
    <source>
        <dbReference type="ARBA" id="ARBA00022729"/>
    </source>
</evidence>
<feature type="signal peptide" evidence="5">
    <location>
        <begin position="1"/>
        <end position="26"/>
    </location>
</feature>
<proteinExistence type="inferred from homology"/>
<dbReference type="InterPro" id="IPR039424">
    <property type="entry name" value="SBP_5"/>
</dbReference>
<dbReference type="PANTHER" id="PTHR30290:SF10">
    <property type="entry name" value="PERIPLASMIC OLIGOPEPTIDE-BINDING PROTEIN-RELATED"/>
    <property type="match status" value="1"/>
</dbReference>
<comment type="subcellular location">
    <subcellularLocation>
        <location evidence="1">Cell envelope</location>
    </subcellularLocation>
</comment>
<sequence length="527" mass="54987">MRSARTIGCLLGVAALTLAGCSTGGAAGSGGTLADGKTFTMSVATDPGNLNPLLTTLSVTRGVDRFLYSRLVEVQNDGSVEAGLAAKWKADTRTATFTLRRGLTCDDGSPLTAQDVADNISYLGDAKHKSPLTGLWVMPGTKATADESSRTVTVTSGSPDPFLLLNIGTVSIVCGKGLTDQKLLAKGGAGTGMFKVSEVVPNDHYTLTRRTDFTWGPGDWNPKQKGLPDKVVVKVIPNETTAANLMLSGELNAVSVNGPDQQRLTAQKLFHADVRAPLGQLFFNQAAGRATGDEAVRKALVQALDLPRVGKVLTDGHGKAATGMVTVAPNPCRANTVRGNIPAFDAAAAKAGLTAAGWKPGPGGIRVKGGTKLSLTVLYQTGIGPTASAAAELVQQTWHKLGVDVKLKAIDSTGLNEVLFSSGNWDVSMSPITTGLPSTIVPFVSGAVPPKGTNFSHIDNADYTRHVQQAMSMAGDQGCGEWAAAEKALYRDVDVVSYVDSMVPTFGKNAKFVSNDGIDPASIRMYQ</sequence>
<name>A0A7R7DSN9_9ACTN</name>
<dbReference type="AlphaFoldDB" id="A0A7R7DSN9"/>
<dbReference type="GO" id="GO:0030313">
    <property type="term" value="C:cell envelope"/>
    <property type="evidence" value="ECO:0007669"/>
    <property type="project" value="UniProtKB-SubCell"/>
</dbReference>
<protein>
    <submittedName>
        <fullName evidence="7">Peptide ABC transporter substrate-binding protein</fullName>
    </submittedName>
</protein>
<dbReference type="PROSITE" id="PS51257">
    <property type="entry name" value="PROKAR_LIPOPROTEIN"/>
    <property type="match status" value="1"/>
</dbReference>
<feature type="domain" description="Solute-binding protein family 5" evidence="6">
    <location>
        <begin position="80"/>
        <end position="438"/>
    </location>
</feature>
<evidence type="ECO:0000256" key="5">
    <source>
        <dbReference type="SAM" id="SignalP"/>
    </source>
</evidence>
<comment type="similarity">
    <text evidence="2">Belongs to the bacterial solute-binding protein 5 family.</text>
</comment>
<organism evidence="7 8">
    <name type="scientific">Actinocatenispora thailandica</name>
    <dbReference type="NCBI Taxonomy" id="227318"/>
    <lineage>
        <taxon>Bacteria</taxon>
        <taxon>Bacillati</taxon>
        <taxon>Actinomycetota</taxon>
        <taxon>Actinomycetes</taxon>
        <taxon>Micromonosporales</taxon>
        <taxon>Micromonosporaceae</taxon>
        <taxon>Actinocatenispora</taxon>
    </lineage>
</organism>
<dbReference type="SUPFAM" id="SSF53850">
    <property type="entry name" value="Periplasmic binding protein-like II"/>
    <property type="match status" value="1"/>
</dbReference>
<dbReference type="Pfam" id="PF00496">
    <property type="entry name" value="SBP_bac_5"/>
    <property type="match status" value="1"/>
</dbReference>
<dbReference type="Proteomes" id="UP000611640">
    <property type="component" value="Chromosome"/>
</dbReference>
<evidence type="ECO:0000256" key="1">
    <source>
        <dbReference type="ARBA" id="ARBA00004196"/>
    </source>
</evidence>
<evidence type="ECO:0000256" key="2">
    <source>
        <dbReference type="ARBA" id="ARBA00005695"/>
    </source>
</evidence>
<dbReference type="PANTHER" id="PTHR30290">
    <property type="entry name" value="PERIPLASMIC BINDING COMPONENT OF ABC TRANSPORTER"/>
    <property type="match status" value="1"/>
</dbReference>
<accession>A0A7R7DSN9</accession>
<dbReference type="GO" id="GO:0015833">
    <property type="term" value="P:peptide transport"/>
    <property type="evidence" value="ECO:0007669"/>
    <property type="project" value="TreeGrafter"/>
</dbReference>
<dbReference type="GO" id="GO:0043190">
    <property type="term" value="C:ATP-binding cassette (ABC) transporter complex"/>
    <property type="evidence" value="ECO:0007669"/>
    <property type="project" value="InterPro"/>
</dbReference>
<keyword evidence="4 5" id="KW-0732">Signal</keyword>
<dbReference type="Gene3D" id="3.40.190.10">
    <property type="entry name" value="Periplasmic binding protein-like II"/>
    <property type="match status" value="1"/>
</dbReference>
<evidence type="ECO:0000313" key="8">
    <source>
        <dbReference type="Proteomes" id="UP000611640"/>
    </source>
</evidence>
<gene>
    <name evidence="7" type="ORF">Athai_45240</name>
</gene>
<feature type="chain" id="PRO_5030698762" evidence="5">
    <location>
        <begin position="27"/>
        <end position="527"/>
    </location>
</feature>
<evidence type="ECO:0000259" key="6">
    <source>
        <dbReference type="Pfam" id="PF00496"/>
    </source>
</evidence>
<reference evidence="7 8" key="1">
    <citation type="submission" date="2020-08" db="EMBL/GenBank/DDBJ databases">
        <title>Whole genome shotgun sequence of Actinocatenispora thailandica NBRC 105041.</title>
        <authorList>
            <person name="Komaki H."/>
            <person name="Tamura T."/>
        </authorList>
    </citation>
    <scope>NUCLEOTIDE SEQUENCE [LARGE SCALE GENOMIC DNA]</scope>
    <source>
        <strain evidence="7 8">NBRC 105041</strain>
    </source>
</reference>
<dbReference type="Gene3D" id="3.10.105.10">
    <property type="entry name" value="Dipeptide-binding Protein, Domain 3"/>
    <property type="match status" value="1"/>
</dbReference>
<dbReference type="GO" id="GO:0042597">
    <property type="term" value="C:periplasmic space"/>
    <property type="evidence" value="ECO:0007669"/>
    <property type="project" value="UniProtKB-ARBA"/>
</dbReference>
<dbReference type="InterPro" id="IPR030678">
    <property type="entry name" value="Peptide/Ni-bd"/>
</dbReference>
<dbReference type="GO" id="GO:1904680">
    <property type="term" value="F:peptide transmembrane transporter activity"/>
    <property type="evidence" value="ECO:0007669"/>
    <property type="project" value="TreeGrafter"/>
</dbReference>
<dbReference type="KEGG" id="atl:Athai_45240"/>
<keyword evidence="3" id="KW-0813">Transport</keyword>
<evidence type="ECO:0000313" key="7">
    <source>
        <dbReference type="EMBL" id="BCJ37021.1"/>
    </source>
</evidence>
<dbReference type="EMBL" id="AP023355">
    <property type="protein sequence ID" value="BCJ37021.1"/>
    <property type="molecule type" value="Genomic_DNA"/>
</dbReference>